<accession>A0ACD4C4V0</accession>
<keyword evidence="2" id="KW-1185">Reference proteome</keyword>
<reference evidence="1" key="1">
    <citation type="submission" date="2022-09" db="EMBL/GenBank/DDBJ databases">
        <title>Complete genome sequence of Rossellomorea vietnamensis strain RL-WG62, a newly isolated PGPR with the potential for plant salinity stress alleviation.</title>
        <authorList>
            <person name="Ren L."/>
            <person name="Wang G."/>
            <person name="Hu H."/>
        </authorList>
    </citation>
    <scope>NUCLEOTIDE SEQUENCE</scope>
    <source>
        <strain evidence="1">RL-WG62</strain>
    </source>
</reference>
<evidence type="ECO:0000313" key="2">
    <source>
        <dbReference type="Proteomes" id="UP001064027"/>
    </source>
</evidence>
<name>A0ACD4C4V0_9BACI</name>
<dbReference type="Proteomes" id="UP001064027">
    <property type="component" value="Chromosome"/>
</dbReference>
<sequence length="134" mass="15015">MPNTIEDIREKFKDNPFFSHIGFEIVHFEEGNVKIKLDIKEYLLNINGTLHGGVHATMLDYILGMVTRSVTKAKVVTTNLTVHYLSSISEGEIFAEAKVLQQGYKLAFTEGEIKDSQGNILAKGIGTFKLVRDK</sequence>
<dbReference type="EMBL" id="CP104558">
    <property type="protein sequence ID" value="UXH43522.1"/>
    <property type="molecule type" value="Genomic_DNA"/>
</dbReference>
<protein>
    <submittedName>
        <fullName evidence="1">PaaI family thioesterase</fullName>
    </submittedName>
</protein>
<evidence type="ECO:0000313" key="1">
    <source>
        <dbReference type="EMBL" id="UXH43522.1"/>
    </source>
</evidence>
<proteinExistence type="predicted"/>
<gene>
    <name evidence="1" type="ORF">N5C46_17900</name>
</gene>
<organism evidence="1 2">
    <name type="scientific">Rossellomorea vietnamensis</name>
    <dbReference type="NCBI Taxonomy" id="218284"/>
    <lineage>
        <taxon>Bacteria</taxon>
        <taxon>Bacillati</taxon>
        <taxon>Bacillota</taxon>
        <taxon>Bacilli</taxon>
        <taxon>Bacillales</taxon>
        <taxon>Bacillaceae</taxon>
        <taxon>Rossellomorea</taxon>
    </lineage>
</organism>